<dbReference type="Pfam" id="PF25183">
    <property type="entry name" value="OMP_b-brl_4"/>
    <property type="match status" value="2"/>
</dbReference>
<keyword evidence="3 9" id="KW-1134">Transmembrane beta strand</keyword>
<sequence>MNKRHLRPSLLALAITASLSMGLNTALAANNDGAIRGTVSLADRGSTNGVTLRVENPATGFSRTLAADADGNFRFPYLPVGRYRISAHKDGLQDVQLSDVEVTVGNATVVSLVLGEDLEHIEVTGSSIRSIDTSTSETALNISAAELARLPMARNAESVALLAPGTVEGSRFGGISFGGSSVGENAVFINGLNITDVETGVDFSTVPFAFYDQFQVKTGGYSVEFGRTTGGVINAVVKSGTNDFHFGAETFWEPEDLRADVNNTYNREGTRLINGDDDQYGSWSADITASGAIIQDKLFFFALYEPRNIDRQSGNSDGSAINDGNDDSAFWGGKLDWQISDDHSLSLLAFSDDREEVTDRSVNGQYLETNYTKHGGKNWALTYTGYLTDDLTAKVLWGKTKSRYASDSTTSMECARVRDYRDGSGSDIGCTSVSLTDSRTNSREALRLDFEYALGDHLLRFGLDNETRTTEMNRRTPGPDQTYYELEAINPGDTINGAVVQGDSYVYARTRSTLGSFDTDTSAYYLEDIWSVTDNLTLSLGLRWDEFDTKAADGQSFLKVDDMLAPRFGLSWDLFGDGESKFYANLGRYYFPIANGLAAREGGGTLDEIRYFELAGLDSNSTSGGLTNITPVLGSQLGDTVTFGAAGSGRDDINQVVDKDLDPIYQDELILGFEQMLSDNWKGGVRGIYRHFNNAIEDMKINVDVAGCGNISGWVFGNPGKTLTLDRQCDDGSTRQIDIDLGQAQDYDLDGNPIGAQEVERKYYALELTLDRQWDSVWSANFSYTWSHSYGNYEGGVNSDTGNDIPGWTEAGDNVVYINSGWGNLPNDRRHAFKARGAWAFAEHWTLGSTFSLVSGRPINARGHGNPYNENTRYDLNYLCVANCDADSNADREFIYLKKGMYGTTSWLPKLDLSLRYDNQWQGADYYVGLSVFNLLDSQQDTDVGEIVVNGVSTPNPNFLATTGTQEPRYIQLSAGIQF</sequence>
<dbReference type="Pfam" id="PF13620">
    <property type="entry name" value="CarboxypepD_reg"/>
    <property type="match status" value="1"/>
</dbReference>
<dbReference type="eggNOG" id="COG4771">
    <property type="taxonomic scope" value="Bacteria"/>
</dbReference>
<feature type="domain" description="TonB-dependent transporter Oar-like beta-barrel" evidence="13">
    <location>
        <begin position="323"/>
        <end position="547"/>
    </location>
</feature>
<dbReference type="InterPro" id="IPR036942">
    <property type="entry name" value="Beta-barrel_TonB_sf"/>
</dbReference>
<feature type="short sequence motif" description="TonB C-terminal box" evidence="10">
    <location>
        <begin position="962"/>
        <end position="979"/>
    </location>
</feature>
<keyword evidence="4 9" id="KW-0812">Transmembrane</keyword>
<dbReference type="Pfam" id="PF07715">
    <property type="entry name" value="Plug"/>
    <property type="match status" value="1"/>
</dbReference>
<keyword evidence="15" id="KW-1185">Reference proteome</keyword>
<dbReference type="SUPFAM" id="SSF49452">
    <property type="entry name" value="Starch-binding domain-like"/>
    <property type="match status" value="1"/>
</dbReference>
<dbReference type="InterPro" id="IPR012910">
    <property type="entry name" value="Plug_dom"/>
</dbReference>
<dbReference type="Proteomes" id="UP000006755">
    <property type="component" value="Unassembled WGS sequence"/>
</dbReference>
<evidence type="ECO:0000256" key="9">
    <source>
        <dbReference type="PROSITE-ProRule" id="PRU01360"/>
    </source>
</evidence>
<accession>K2JQK8</accession>
<dbReference type="PROSITE" id="PS52016">
    <property type="entry name" value="TONB_DEPENDENT_REC_3"/>
    <property type="match status" value="1"/>
</dbReference>
<dbReference type="AlphaFoldDB" id="K2JQK8"/>
<evidence type="ECO:0000256" key="8">
    <source>
        <dbReference type="ARBA" id="ARBA00023237"/>
    </source>
</evidence>
<dbReference type="PANTHER" id="PTHR30069:SF46">
    <property type="entry name" value="OAR PROTEIN"/>
    <property type="match status" value="1"/>
</dbReference>
<dbReference type="GO" id="GO:0009279">
    <property type="term" value="C:cell outer membrane"/>
    <property type="evidence" value="ECO:0007669"/>
    <property type="project" value="UniProtKB-SubCell"/>
</dbReference>
<feature type="signal peptide" evidence="11">
    <location>
        <begin position="1"/>
        <end position="28"/>
    </location>
</feature>
<evidence type="ECO:0000256" key="11">
    <source>
        <dbReference type="SAM" id="SignalP"/>
    </source>
</evidence>
<comment type="similarity">
    <text evidence="9">Belongs to the TonB-dependent receptor family.</text>
</comment>
<keyword evidence="7 9" id="KW-0472">Membrane</keyword>
<dbReference type="GO" id="GO:0015344">
    <property type="term" value="F:siderophore uptake transmembrane transporter activity"/>
    <property type="evidence" value="ECO:0007669"/>
    <property type="project" value="TreeGrafter"/>
</dbReference>
<comment type="subcellular location">
    <subcellularLocation>
        <location evidence="1 9">Cell outer membrane</location>
        <topology evidence="1 9">Multi-pass membrane protein</topology>
    </subcellularLocation>
</comment>
<dbReference type="InterPro" id="IPR039426">
    <property type="entry name" value="TonB-dep_rcpt-like"/>
</dbReference>
<dbReference type="Gene3D" id="2.170.130.10">
    <property type="entry name" value="TonB-dependent receptor, plug domain"/>
    <property type="match status" value="1"/>
</dbReference>
<keyword evidence="8 9" id="KW-0998">Cell outer membrane</keyword>
<organism evidence="14 15">
    <name type="scientific">Gallaecimonas xiamenensis 3-C-1</name>
    <dbReference type="NCBI Taxonomy" id="745411"/>
    <lineage>
        <taxon>Bacteria</taxon>
        <taxon>Pseudomonadati</taxon>
        <taxon>Pseudomonadota</taxon>
        <taxon>Gammaproteobacteria</taxon>
        <taxon>Enterobacterales</taxon>
        <taxon>Gallaecimonadaceae</taxon>
        <taxon>Gallaecimonas</taxon>
    </lineage>
</organism>
<evidence type="ECO:0000256" key="3">
    <source>
        <dbReference type="ARBA" id="ARBA00022452"/>
    </source>
</evidence>
<keyword evidence="5 11" id="KW-0732">Signal</keyword>
<dbReference type="PROSITE" id="PS01156">
    <property type="entry name" value="TONB_DEPENDENT_REC_2"/>
    <property type="match status" value="1"/>
</dbReference>
<keyword evidence="6" id="KW-0798">TonB box</keyword>
<dbReference type="InterPro" id="IPR037066">
    <property type="entry name" value="Plug_dom_sf"/>
</dbReference>
<dbReference type="InterPro" id="IPR010917">
    <property type="entry name" value="TonB_rcpt_CS"/>
</dbReference>
<name>K2JQK8_9GAMM</name>
<reference evidence="14 15" key="1">
    <citation type="journal article" date="2012" name="J. Bacteriol.">
        <title>Genome Sequence of Gallaecimonas xiamenensis Type Strain 3-C-1.</title>
        <authorList>
            <person name="Lai Q."/>
            <person name="Wang L."/>
            <person name="Wang W."/>
            <person name="Shao Z."/>
        </authorList>
    </citation>
    <scope>NUCLEOTIDE SEQUENCE [LARGE SCALE GENOMIC DNA]</scope>
    <source>
        <strain evidence="14 15">3-C-1</strain>
    </source>
</reference>
<dbReference type="InterPro" id="IPR057601">
    <property type="entry name" value="Oar-like_b-barrel"/>
</dbReference>
<evidence type="ECO:0000256" key="2">
    <source>
        <dbReference type="ARBA" id="ARBA00022448"/>
    </source>
</evidence>
<evidence type="ECO:0000313" key="14">
    <source>
        <dbReference type="EMBL" id="EKE77583.1"/>
    </source>
</evidence>
<evidence type="ECO:0000256" key="7">
    <source>
        <dbReference type="ARBA" id="ARBA00023136"/>
    </source>
</evidence>
<evidence type="ECO:0000313" key="15">
    <source>
        <dbReference type="Proteomes" id="UP000006755"/>
    </source>
</evidence>
<dbReference type="EMBL" id="AMRI01000002">
    <property type="protein sequence ID" value="EKE77583.1"/>
    <property type="molecule type" value="Genomic_DNA"/>
</dbReference>
<evidence type="ECO:0000256" key="4">
    <source>
        <dbReference type="ARBA" id="ARBA00022692"/>
    </source>
</evidence>
<dbReference type="GO" id="GO:0044718">
    <property type="term" value="P:siderophore transmembrane transport"/>
    <property type="evidence" value="ECO:0007669"/>
    <property type="project" value="TreeGrafter"/>
</dbReference>
<dbReference type="Gene3D" id="2.60.40.1120">
    <property type="entry name" value="Carboxypeptidase-like, regulatory domain"/>
    <property type="match status" value="1"/>
</dbReference>
<dbReference type="PATRIC" id="fig|745411.4.peg.428"/>
<dbReference type="PANTHER" id="PTHR30069">
    <property type="entry name" value="TONB-DEPENDENT OUTER MEMBRANE RECEPTOR"/>
    <property type="match status" value="1"/>
</dbReference>
<protein>
    <submittedName>
        <fullName evidence="14">Oar protein</fullName>
    </submittedName>
</protein>
<dbReference type="STRING" id="745411.B3C1_02190"/>
<evidence type="ECO:0000256" key="10">
    <source>
        <dbReference type="PROSITE-ProRule" id="PRU10144"/>
    </source>
</evidence>
<evidence type="ECO:0000256" key="6">
    <source>
        <dbReference type="ARBA" id="ARBA00023077"/>
    </source>
</evidence>
<gene>
    <name evidence="14" type="ORF">B3C1_02190</name>
</gene>
<evidence type="ECO:0000256" key="5">
    <source>
        <dbReference type="ARBA" id="ARBA00022729"/>
    </source>
</evidence>
<proteinExistence type="inferred from homology"/>
<evidence type="ECO:0000259" key="13">
    <source>
        <dbReference type="Pfam" id="PF25183"/>
    </source>
</evidence>
<dbReference type="GO" id="GO:0030246">
    <property type="term" value="F:carbohydrate binding"/>
    <property type="evidence" value="ECO:0007669"/>
    <property type="project" value="InterPro"/>
</dbReference>
<evidence type="ECO:0000259" key="12">
    <source>
        <dbReference type="Pfam" id="PF07715"/>
    </source>
</evidence>
<feature type="chain" id="PRO_5003859377" evidence="11">
    <location>
        <begin position="29"/>
        <end position="979"/>
    </location>
</feature>
<dbReference type="SUPFAM" id="SSF56935">
    <property type="entry name" value="Porins"/>
    <property type="match status" value="1"/>
</dbReference>
<keyword evidence="2 9" id="KW-0813">Transport</keyword>
<comment type="caution">
    <text evidence="14">The sequence shown here is derived from an EMBL/GenBank/DDBJ whole genome shotgun (WGS) entry which is preliminary data.</text>
</comment>
<dbReference type="RefSeq" id="WP_008482605.1">
    <property type="nucleotide sequence ID" value="NZ_AMRI01000002.1"/>
</dbReference>
<dbReference type="InterPro" id="IPR013784">
    <property type="entry name" value="Carb-bd-like_fold"/>
</dbReference>
<evidence type="ECO:0000256" key="1">
    <source>
        <dbReference type="ARBA" id="ARBA00004571"/>
    </source>
</evidence>
<feature type="domain" description="TonB-dependent transporter Oar-like beta-barrel" evidence="13">
    <location>
        <begin position="563"/>
        <end position="873"/>
    </location>
</feature>
<feature type="domain" description="TonB-dependent receptor plug" evidence="12">
    <location>
        <begin position="136"/>
        <end position="232"/>
    </location>
</feature>
<dbReference type="Gene3D" id="2.40.170.20">
    <property type="entry name" value="TonB-dependent receptor, beta-barrel domain"/>
    <property type="match status" value="1"/>
</dbReference>